<dbReference type="PROSITE" id="PS50801">
    <property type="entry name" value="STAS"/>
    <property type="match status" value="1"/>
</dbReference>
<organism evidence="3">
    <name type="scientific">bioreactor metagenome</name>
    <dbReference type="NCBI Taxonomy" id="1076179"/>
    <lineage>
        <taxon>unclassified sequences</taxon>
        <taxon>metagenomes</taxon>
        <taxon>ecological metagenomes</taxon>
    </lineage>
</organism>
<evidence type="ECO:0000256" key="1">
    <source>
        <dbReference type="SAM" id="Phobius"/>
    </source>
</evidence>
<dbReference type="Gene3D" id="3.30.750.24">
    <property type="entry name" value="STAS domain"/>
    <property type="match status" value="1"/>
</dbReference>
<dbReference type="PANTHER" id="PTHR43310:SF1">
    <property type="entry name" value="SULFATE TRANSPORTER YBAR-RELATED"/>
    <property type="match status" value="1"/>
</dbReference>
<name>A0A645EED2_9ZZZZ</name>
<keyword evidence="1" id="KW-1133">Transmembrane helix</keyword>
<feature type="transmembrane region" description="Helical" evidence="1">
    <location>
        <begin position="43"/>
        <end position="71"/>
    </location>
</feature>
<evidence type="ECO:0000259" key="2">
    <source>
        <dbReference type="PROSITE" id="PS50801"/>
    </source>
</evidence>
<dbReference type="InterPro" id="IPR002645">
    <property type="entry name" value="STAS_dom"/>
</dbReference>
<dbReference type="CDD" id="cd07042">
    <property type="entry name" value="STAS_SulP_like_sulfate_transporter"/>
    <property type="match status" value="1"/>
</dbReference>
<protein>
    <submittedName>
        <fullName evidence="3">C4-dicarboxylic acid transporter DauA</fullName>
    </submittedName>
</protein>
<dbReference type="InterPro" id="IPR052706">
    <property type="entry name" value="Membrane-Transporter-like"/>
</dbReference>
<dbReference type="EMBL" id="VSSQ01046282">
    <property type="protein sequence ID" value="MPN00251.1"/>
    <property type="molecule type" value="Genomic_DNA"/>
</dbReference>
<dbReference type="Pfam" id="PF01740">
    <property type="entry name" value="STAS"/>
    <property type="match status" value="1"/>
</dbReference>
<evidence type="ECO:0000313" key="3">
    <source>
        <dbReference type="EMBL" id="MPN00251.1"/>
    </source>
</evidence>
<dbReference type="SUPFAM" id="SSF52091">
    <property type="entry name" value="SpoIIaa-like"/>
    <property type="match status" value="1"/>
</dbReference>
<keyword evidence="1" id="KW-0472">Membrane</keyword>
<dbReference type="AlphaFoldDB" id="A0A645EED2"/>
<gene>
    <name evidence="3" type="primary">dauA_19</name>
    <name evidence="3" type="ORF">SDC9_147445</name>
</gene>
<keyword evidence="1" id="KW-0812">Transmembrane</keyword>
<accession>A0A645EED2</accession>
<sequence length="229" mass="25631">MPYAVYIPMASLAAILVIVAYNMSEWKTFLYLTKGHRADVAVLLITFFLTVVIDLTVAIEVGVVLAIILFVKRVSETSSITQLDTDSIAATENPEMADDSEMLDVPKSIEIYEIDGPFFFGLASKLDEMDSASHHMVNVRIIRMRKVPFIDSTGLNNLRNLWKRSKKENIQIVLSGVSNEVFGALEKAGFVDELGRQNIYDHIIPALEKAKEIDSVLIAEHKKKHKHAV</sequence>
<feature type="domain" description="STAS" evidence="2">
    <location>
        <begin position="99"/>
        <end position="210"/>
    </location>
</feature>
<dbReference type="InterPro" id="IPR036513">
    <property type="entry name" value="STAS_dom_sf"/>
</dbReference>
<proteinExistence type="predicted"/>
<feature type="transmembrane region" description="Helical" evidence="1">
    <location>
        <begin position="6"/>
        <end position="23"/>
    </location>
</feature>
<reference evidence="3" key="1">
    <citation type="submission" date="2019-08" db="EMBL/GenBank/DDBJ databases">
        <authorList>
            <person name="Kucharzyk K."/>
            <person name="Murdoch R.W."/>
            <person name="Higgins S."/>
            <person name="Loffler F."/>
        </authorList>
    </citation>
    <scope>NUCLEOTIDE SEQUENCE</scope>
</reference>
<dbReference type="PANTHER" id="PTHR43310">
    <property type="entry name" value="SULFATE TRANSPORTER YBAR-RELATED"/>
    <property type="match status" value="1"/>
</dbReference>
<comment type="caution">
    <text evidence="3">The sequence shown here is derived from an EMBL/GenBank/DDBJ whole genome shotgun (WGS) entry which is preliminary data.</text>
</comment>